<dbReference type="SUPFAM" id="SSF54236">
    <property type="entry name" value="Ubiquitin-like"/>
    <property type="match status" value="1"/>
</dbReference>
<evidence type="ECO:0000256" key="12">
    <source>
        <dbReference type="ARBA" id="ARBA00023242"/>
    </source>
</evidence>
<dbReference type="AlphaFoldDB" id="A0A672UX34"/>
<dbReference type="GO" id="GO:0005516">
    <property type="term" value="F:calmodulin binding"/>
    <property type="evidence" value="ECO:0007669"/>
    <property type="project" value="UniProtKB-KW"/>
</dbReference>
<evidence type="ECO:0000256" key="2">
    <source>
        <dbReference type="ARBA" id="ARBA00004245"/>
    </source>
</evidence>
<dbReference type="Gene3D" id="2.30.29.30">
    <property type="entry name" value="Pleckstrin-homology domain (PH domain)/Phosphotyrosine-binding domain (PTB)"/>
    <property type="match status" value="1"/>
</dbReference>
<accession>A0A672UX34</accession>
<evidence type="ECO:0000256" key="6">
    <source>
        <dbReference type="ARBA" id="ARBA00022553"/>
    </source>
</evidence>
<feature type="compositionally biased region" description="Low complexity" evidence="17">
    <location>
        <begin position="77"/>
        <end position="86"/>
    </location>
</feature>
<feature type="compositionally biased region" description="Basic and acidic residues" evidence="17">
    <location>
        <begin position="134"/>
        <end position="144"/>
    </location>
</feature>
<dbReference type="Pfam" id="PF08736">
    <property type="entry name" value="FA"/>
    <property type="match status" value="1"/>
</dbReference>
<dbReference type="GO" id="GO:0003779">
    <property type="term" value="F:actin binding"/>
    <property type="evidence" value="ECO:0007669"/>
    <property type="project" value="UniProtKB-KW"/>
</dbReference>
<dbReference type="PIRSF" id="PIRSF002304">
    <property type="entry name" value="Membrane_skeletal_4_1"/>
    <property type="match status" value="1"/>
</dbReference>
<dbReference type="PRINTS" id="PR00935">
    <property type="entry name" value="BAND41"/>
</dbReference>
<dbReference type="InterPro" id="IPR035963">
    <property type="entry name" value="FERM_2"/>
</dbReference>
<dbReference type="GO" id="GO:0005886">
    <property type="term" value="C:plasma membrane"/>
    <property type="evidence" value="ECO:0007669"/>
    <property type="project" value="TreeGrafter"/>
</dbReference>
<dbReference type="GO" id="GO:0051301">
    <property type="term" value="P:cell division"/>
    <property type="evidence" value="ECO:0007669"/>
    <property type="project" value="UniProtKB-KW"/>
</dbReference>
<evidence type="ECO:0000313" key="20">
    <source>
        <dbReference type="Proteomes" id="UP000472266"/>
    </source>
</evidence>
<dbReference type="SMART" id="SM01196">
    <property type="entry name" value="FERM_C"/>
    <property type="match status" value="1"/>
</dbReference>
<feature type="domain" description="FERM" evidence="18">
    <location>
        <begin position="283"/>
        <end position="564"/>
    </location>
</feature>
<dbReference type="Pfam" id="PF09380">
    <property type="entry name" value="FERM_C"/>
    <property type="match status" value="1"/>
</dbReference>
<dbReference type="SUPFAM" id="SSF50729">
    <property type="entry name" value="PH domain-like"/>
    <property type="match status" value="1"/>
</dbReference>
<dbReference type="InterPro" id="IPR019747">
    <property type="entry name" value="FERM_CS"/>
</dbReference>
<gene>
    <name evidence="19" type="primary">EPB41</name>
</gene>
<proteinExistence type="predicted"/>
<evidence type="ECO:0000256" key="11">
    <source>
        <dbReference type="ARBA" id="ARBA00023212"/>
    </source>
</evidence>
<dbReference type="GO" id="GO:0030866">
    <property type="term" value="P:cortical actin cytoskeleton organization"/>
    <property type="evidence" value="ECO:0007669"/>
    <property type="project" value="InterPro"/>
</dbReference>
<dbReference type="InterPro" id="IPR019748">
    <property type="entry name" value="FERM_central"/>
</dbReference>
<dbReference type="InterPro" id="IPR029071">
    <property type="entry name" value="Ubiquitin-like_domsf"/>
</dbReference>
<keyword evidence="13" id="KW-0131">Cell cycle</keyword>
<dbReference type="GO" id="GO:0005938">
    <property type="term" value="C:cell cortex"/>
    <property type="evidence" value="ECO:0007669"/>
    <property type="project" value="UniProtKB-SubCell"/>
</dbReference>
<dbReference type="FunFam" id="2.30.29.30:FF:000001">
    <property type="entry name" value="Erythrocyte membrane protein band 4.1"/>
    <property type="match status" value="1"/>
</dbReference>
<dbReference type="PROSITE" id="PS50057">
    <property type="entry name" value="FERM_3"/>
    <property type="match status" value="1"/>
</dbReference>
<dbReference type="InterPro" id="IPR021187">
    <property type="entry name" value="EPB4.1_FERM_F1"/>
</dbReference>
<sequence>MGTYYSVVGGGAGRERGRAAAAGGGGGSTRAARSGLGLGRSRSRSGTGQSAAAGPRGAAPGGSAAARIIMTTEKSLAAEADSSEQQQAKEEEGAAETQKQEAALEEGARQTSGGQPVVGLKQKASNSDTPAPEEQSKKERRSSEGRGLSRLFSSLLRRPKSQVSEEDKDSDAPKEAGGDQKDPGLGASPDEDILVKAPIAAPEPELKTDPSLDLHSLSSAETQPAQEERRDDQELDPRDLGGKEGGEGKEESAKPEPKQETPEPKADKDLKAAQKAVKRHRNMYCKVVLLDDTLFECAMDKHAKGQDLLKEVCDHLNLLEEDYFGLAIWDTPTSRTWLDPAKEIKKQVHGGPSDFTFNVKFYPPDPAQLTEDITRYYLCLQLRQDILTGRLPCSFATLALLGSYTVQSELGDYDPDLHGPDYITEFKLAPNQTKELEEKVVELHKTYRSMTPAQADLEFLENAKKLSMYGVDLHQAKDLEGVDITLGVCSSGLLVYKDKLRINRFPWPKVLKISYKRSSFFIKIRPGEQEQYESTIGFKLPSYRAAKKLWKVCVEHHTFFRLTSTEAIPKSRFLALGSKFRYSGRTQAQTRQASALIDRPAPQFERTASKRASRSLDGAKRATQKVEFRAIEEEKQEEVVVVEVPEPKPVDQIREKPAKHVLETFQMKPIAEEEEKEDKVEVVKVPVAKPKSPEPLRTWSAAAVITPERSPRPTSAPAIAQSHAAEPVPAKPDVKDVAAAYKVEKETAKPDVRREEIPAEKAKPEPADASKVRKTHTEVTVPTTNGDQPQQPAEKEEELIRMRKKRSKRLDGENIYIRHSNLMLEDLDKTQEEIKKHHANISELKKNFMESVPEPRPSEWDKRLSTHSPFRTLNVNGQIPTGADGPPLVKTQTVTISDVSSAAKSEIPTKEVPIVHTETKTITYEAAQTDGGNGDLDPGILLTAQTITSETTSSTTTTQITKTVKGGISETRIEKRIVITGDADVDHDQVLAQAIKAAKEQHPDMSVTKVVVHQETEIAEE</sequence>
<feature type="region of interest" description="Disordered" evidence="17">
    <location>
        <begin position="708"/>
        <end position="732"/>
    </location>
</feature>
<feature type="compositionally biased region" description="Basic and acidic residues" evidence="17">
    <location>
        <begin position="170"/>
        <end position="182"/>
    </location>
</feature>
<evidence type="ECO:0000256" key="14">
    <source>
        <dbReference type="ARBA" id="ARBA00023658"/>
    </source>
</evidence>
<keyword evidence="9" id="KW-0112">Calmodulin-binding</keyword>
<reference evidence="19" key="2">
    <citation type="submission" date="2025-08" db="UniProtKB">
        <authorList>
            <consortium name="Ensembl"/>
        </authorList>
    </citation>
    <scope>IDENTIFICATION</scope>
</reference>
<dbReference type="PROSITE" id="PS00660">
    <property type="entry name" value="FERM_1"/>
    <property type="match status" value="1"/>
</dbReference>
<dbReference type="InterPro" id="IPR018979">
    <property type="entry name" value="FERM_N"/>
</dbReference>
<evidence type="ECO:0000256" key="10">
    <source>
        <dbReference type="ARBA" id="ARBA00023203"/>
    </source>
</evidence>
<dbReference type="PANTHER" id="PTHR23280:SF12">
    <property type="entry name" value="PROTEIN 4.1"/>
    <property type="match status" value="1"/>
</dbReference>
<keyword evidence="5" id="KW-0963">Cytoplasm</keyword>
<dbReference type="SUPFAM" id="SSF47031">
    <property type="entry name" value="Second domain of FERM"/>
    <property type="match status" value="1"/>
</dbReference>
<evidence type="ECO:0000256" key="13">
    <source>
        <dbReference type="ARBA" id="ARBA00023306"/>
    </source>
</evidence>
<evidence type="ECO:0000256" key="9">
    <source>
        <dbReference type="ARBA" id="ARBA00022860"/>
    </source>
</evidence>
<dbReference type="InterPro" id="IPR019749">
    <property type="entry name" value="Band_41_domain"/>
</dbReference>
<feature type="compositionally biased region" description="Polar residues" evidence="17">
    <location>
        <begin position="778"/>
        <end position="791"/>
    </location>
</feature>
<feature type="region of interest" description="Disordered" evidence="17">
    <location>
        <begin position="745"/>
        <end position="798"/>
    </location>
</feature>
<evidence type="ECO:0000256" key="8">
    <source>
        <dbReference type="ARBA" id="ARBA00022776"/>
    </source>
</evidence>
<evidence type="ECO:0000259" key="18">
    <source>
        <dbReference type="PROSITE" id="PS50057"/>
    </source>
</evidence>
<dbReference type="InterPro" id="IPR000798">
    <property type="entry name" value="Ez/rad/moesin-like"/>
</dbReference>
<dbReference type="InterPro" id="IPR008379">
    <property type="entry name" value="Band_4.1_C"/>
</dbReference>
<evidence type="ECO:0000256" key="16">
    <source>
        <dbReference type="ARBA" id="ARBA00032586"/>
    </source>
</evidence>
<dbReference type="PROSITE" id="PS00661">
    <property type="entry name" value="FERM_2"/>
    <property type="match status" value="1"/>
</dbReference>
<feature type="compositionally biased region" description="Basic and acidic residues" evidence="17">
    <location>
        <begin position="745"/>
        <end position="777"/>
    </location>
</feature>
<evidence type="ECO:0000256" key="15">
    <source>
        <dbReference type="ARBA" id="ARBA00030419"/>
    </source>
</evidence>
<keyword evidence="6" id="KW-0597">Phosphoprotein</keyword>
<feature type="region of interest" description="Disordered" evidence="17">
    <location>
        <begin position="1"/>
        <end position="274"/>
    </location>
</feature>
<keyword evidence="4" id="KW-0813">Transport</keyword>
<reference evidence="19 20" key="1">
    <citation type="submission" date="2019-11" db="EMBL/GenBank/DDBJ databases">
        <title>Strigops habroptila (kakapo) genome, bStrHab1, primary haplotype, v2.</title>
        <authorList>
            <person name="Jarvis E.D."/>
            <person name="Howard J."/>
            <person name="Rhie A."/>
            <person name="Phillippy A."/>
            <person name="Korlach J."/>
            <person name="Digby A."/>
            <person name="Iorns D."/>
            <person name="Eason D."/>
            <person name="Robertson B."/>
            <person name="Raemaekers T."/>
            <person name="Howe K."/>
            <person name="Lewin H."/>
            <person name="Damas J."/>
            <person name="Hastie A."/>
            <person name="Tracey A."/>
            <person name="Chow W."/>
            <person name="Fedrigo O."/>
        </authorList>
    </citation>
    <scope>NUCLEOTIDE SEQUENCE [LARGE SCALE GENOMIC DNA]</scope>
</reference>
<dbReference type="InterPro" id="IPR000299">
    <property type="entry name" value="FERM_domain"/>
</dbReference>
<evidence type="ECO:0000313" key="19">
    <source>
        <dbReference type="Ensembl" id="ENSSHBP00005019505.1"/>
    </source>
</evidence>
<dbReference type="Pfam" id="PF09379">
    <property type="entry name" value="FERM_N"/>
    <property type="match status" value="1"/>
</dbReference>
<dbReference type="SMART" id="SM01195">
    <property type="entry name" value="FA"/>
    <property type="match status" value="1"/>
</dbReference>
<dbReference type="Pfam" id="PF00373">
    <property type="entry name" value="FERM_M"/>
    <property type="match status" value="1"/>
</dbReference>
<dbReference type="PRINTS" id="PR00661">
    <property type="entry name" value="ERMFAMILY"/>
</dbReference>
<dbReference type="GO" id="GO:0031032">
    <property type="term" value="P:actomyosin structure organization"/>
    <property type="evidence" value="ECO:0007669"/>
    <property type="project" value="TreeGrafter"/>
</dbReference>
<protein>
    <recommendedName>
        <fullName evidence="14">Protein 4.1</fullName>
    </recommendedName>
    <alternativeName>
        <fullName evidence="15">Band 4.1</fullName>
    </alternativeName>
    <alternativeName>
        <fullName evidence="16">Erythrocyte membrane protein band 4.1</fullName>
    </alternativeName>
</protein>
<dbReference type="FunFam" id="3.10.20.90:FF:000002">
    <property type="entry name" value="Erythrocyte protein band 4.1-like 3"/>
    <property type="match status" value="1"/>
</dbReference>
<feature type="compositionally biased region" description="Basic and acidic residues" evidence="17">
    <location>
        <begin position="226"/>
        <end position="272"/>
    </location>
</feature>
<reference evidence="19" key="3">
    <citation type="submission" date="2025-09" db="UniProtKB">
        <authorList>
            <consortium name="Ensembl"/>
        </authorList>
    </citation>
    <scope>IDENTIFICATION</scope>
</reference>
<comment type="subcellular location">
    <subcellularLocation>
        <location evidence="3">Cytoplasm</location>
        <location evidence="3">Cell cortex</location>
    </subcellularLocation>
    <subcellularLocation>
        <location evidence="2">Cytoplasm</location>
        <location evidence="2">Cytoskeleton</location>
    </subcellularLocation>
    <subcellularLocation>
        <location evidence="1">Nucleus</location>
    </subcellularLocation>
</comment>
<dbReference type="Proteomes" id="UP000472266">
    <property type="component" value="Chromosome 15"/>
</dbReference>
<organism evidence="19 20">
    <name type="scientific">Strigops habroptila</name>
    <name type="common">Kakapo</name>
    <dbReference type="NCBI Taxonomy" id="2489341"/>
    <lineage>
        <taxon>Eukaryota</taxon>
        <taxon>Metazoa</taxon>
        <taxon>Chordata</taxon>
        <taxon>Craniata</taxon>
        <taxon>Vertebrata</taxon>
        <taxon>Euteleostomi</taxon>
        <taxon>Archelosauria</taxon>
        <taxon>Archosauria</taxon>
        <taxon>Dinosauria</taxon>
        <taxon>Saurischia</taxon>
        <taxon>Theropoda</taxon>
        <taxon>Coelurosauria</taxon>
        <taxon>Aves</taxon>
        <taxon>Neognathae</taxon>
        <taxon>Neoaves</taxon>
        <taxon>Telluraves</taxon>
        <taxon>Australaves</taxon>
        <taxon>Psittaciformes</taxon>
        <taxon>Psittacidae</taxon>
        <taxon>Strigops</taxon>
    </lineage>
</organism>
<dbReference type="CDD" id="cd13184">
    <property type="entry name" value="FERM_C_4_1_family"/>
    <property type="match status" value="1"/>
</dbReference>
<keyword evidence="11" id="KW-0206">Cytoskeleton</keyword>
<dbReference type="InterPro" id="IPR014352">
    <property type="entry name" value="FERM/acyl-CoA-bd_prot_sf"/>
</dbReference>
<dbReference type="InterPro" id="IPR011993">
    <property type="entry name" value="PH-like_dom_sf"/>
</dbReference>
<keyword evidence="12" id="KW-0539">Nucleus</keyword>
<keyword evidence="7" id="KW-0132">Cell division</keyword>
<dbReference type="CDD" id="cd17105">
    <property type="entry name" value="FERM_F1_EPB41"/>
    <property type="match status" value="1"/>
</dbReference>
<evidence type="ECO:0000256" key="5">
    <source>
        <dbReference type="ARBA" id="ARBA00022490"/>
    </source>
</evidence>
<dbReference type="CDD" id="cd14473">
    <property type="entry name" value="FERM_B-lobe"/>
    <property type="match status" value="1"/>
</dbReference>
<dbReference type="Pfam" id="PF05902">
    <property type="entry name" value="4_1_CTD"/>
    <property type="match status" value="1"/>
</dbReference>
<name>A0A672UX34_STRHB</name>
<dbReference type="Pfam" id="PF04382">
    <property type="entry name" value="SAB"/>
    <property type="match status" value="1"/>
</dbReference>
<dbReference type="GO" id="GO:0005198">
    <property type="term" value="F:structural molecule activity"/>
    <property type="evidence" value="ECO:0007669"/>
    <property type="project" value="InterPro"/>
</dbReference>
<evidence type="ECO:0000256" key="4">
    <source>
        <dbReference type="ARBA" id="ARBA00022448"/>
    </source>
</evidence>
<keyword evidence="8" id="KW-0498">Mitosis</keyword>
<dbReference type="Gene3D" id="3.10.20.90">
    <property type="entry name" value="Phosphatidylinositol 3-kinase Catalytic Subunit, Chain A, domain 1"/>
    <property type="match status" value="1"/>
</dbReference>
<dbReference type="InterPro" id="IPR014847">
    <property type="entry name" value="FA"/>
</dbReference>
<dbReference type="GeneTree" id="ENSGT00940000157833"/>
<dbReference type="GO" id="GO:0005856">
    <property type="term" value="C:cytoskeleton"/>
    <property type="evidence" value="ECO:0007669"/>
    <property type="project" value="UniProtKB-SubCell"/>
</dbReference>
<keyword evidence="10" id="KW-0009">Actin-binding</keyword>
<feature type="compositionally biased region" description="Low complexity" evidence="17">
    <location>
        <begin position="145"/>
        <end position="156"/>
    </location>
</feature>
<evidence type="ECO:0000256" key="7">
    <source>
        <dbReference type="ARBA" id="ARBA00022618"/>
    </source>
</evidence>
<evidence type="ECO:0000256" key="3">
    <source>
        <dbReference type="ARBA" id="ARBA00004544"/>
    </source>
</evidence>
<dbReference type="InterPro" id="IPR007477">
    <property type="entry name" value="SAB_dom"/>
</dbReference>
<dbReference type="FunFam" id="1.20.80.10:FF:000001">
    <property type="entry name" value="Erythrocyte membrane protein band 4.1"/>
    <property type="match status" value="1"/>
</dbReference>
<dbReference type="InterPro" id="IPR018980">
    <property type="entry name" value="FERM_PH-like_C"/>
</dbReference>
<dbReference type="Gene3D" id="1.20.80.10">
    <property type="match status" value="1"/>
</dbReference>
<dbReference type="SMART" id="SM00295">
    <property type="entry name" value="B41"/>
    <property type="match status" value="1"/>
</dbReference>
<dbReference type="PANTHER" id="PTHR23280">
    <property type="entry name" value="4.1 G PROTEIN"/>
    <property type="match status" value="1"/>
</dbReference>
<evidence type="ECO:0000256" key="17">
    <source>
        <dbReference type="SAM" id="MobiDB-lite"/>
    </source>
</evidence>
<dbReference type="GO" id="GO:0005634">
    <property type="term" value="C:nucleus"/>
    <property type="evidence" value="ECO:0007669"/>
    <property type="project" value="UniProtKB-SubCell"/>
</dbReference>
<feature type="compositionally biased region" description="Polar residues" evidence="17">
    <location>
        <begin position="216"/>
        <end position="225"/>
    </location>
</feature>
<keyword evidence="20" id="KW-1185">Reference proteome</keyword>
<evidence type="ECO:0000256" key="1">
    <source>
        <dbReference type="ARBA" id="ARBA00004123"/>
    </source>
</evidence>
<feature type="compositionally biased region" description="Low complexity" evidence="17">
    <location>
        <begin position="44"/>
        <end position="67"/>
    </location>
</feature>
<dbReference type="Ensembl" id="ENSSHBT00005023304.1">
    <property type="protein sequence ID" value="ENSSHBP00005019505.1"/>
    <property type="gene ID" value="ENSSHBG00005016690.1"/>
</dbReference>